<keyword evidence="1" id="KW-1185">Reference proteome</keyword>
<dbReference type="KEGG" id="cmo:103497734"/>
<proteinExistence type="predicted"/>
<organism evidence="1 2">
    <name type="scientific">Cucumis melo</name>
    <name type="common">Muskmelon</name>
    <dbReference type="NCBI Taxonomy" id="3656"/>
    <lineage>
        <taxon>Eukaryota</taxon>
        <taxon>Viridiplantae</taxon>
        <taxon>Streptophyta</taxon>
        <taxon>Embryophyta</taxon>
        <taxon>Tracheophyta</taxon>
        <taxon>Spermatophyta</taxon>
        <taxon>Magnoliopsida</taxon>
        <taxon>eudicotyledons</taxon>
        <taxon>Gunneridae</taxon>
        <taxon>Pentapetalae</taxon>
        <taxon>rosids</taxon>
        <taxon>fabids</taxon>
        <taxon>Cucurbitales</taxon>
        <taxon>Cucurbitaceae</taxon>
        <taxon>Benincaseae</taxon>
        <taxon>Cucumis</taxon>
    </lineage>
</organism>
<dbReference type="Proteomes" id="UP001652600">
    <property type="component" value="Chromosome 11"/>
</dbReference>
<protein>
    <submittedName>
        <fullName evidence="2">Uncharacterized protein LOC103497734</fullName>
    </submittedName>
</protein>
<dbReference type="AlphaFoldDB" id="A0A1S3C827"/>
<dbReference type="InParanoid" id="A0A1S3C827"/>
<dbReference type="GeneID" id="103497734"/>
<sequence>MVTVRIFKLQHLIRFMRAFHLLTTIGEERGNIEFYKSGLDFVVISRHLFVLLHIRHPFLHHYQPPNSSNYFTIHLKEFRQHLGHRALTSSSMDFNLDHHYPPLAALTFHDDNSGARFTRIINVSNSEHIGKLGGLTIKKFVSMDSEKFKLIVMEFMNIDKVNVVLTNSQVTFSSEFKEITINAEDQGCIISGVDDGERIQYSVRFQPTSFFCDLANLIEKVTFYHETTKRNIAMSAPIGFNSIFIINFLNIE</sequence>
<dbReference type="OrthoDB" id="1582958at2759"/>
<dbReference type="RefSeq" id="XP_008458266.1">
    <property type="nucleotide sequence ID" value="XM_008460044.3"/>
</dbReference>
<dbReference type="Gene3D" id="3.70.10.10">
    <property type="match status" value="1"/>
</dbReference>
<evidence type="ECO:0000313" key="1">
    <source>
        <dbReference type="Proteomes" id="UP001652600"/>
    </source>
</evidence>
<gene>
    <name evidence="2" type="primary">LOC103497734</name>
</gene>
<reference evidence="2" key="1">
    <citation type="submission" date="2025-08" db="UniProtKB">
        <authorList>
            <consortium name="RefSeq"/>
        </authorList>
    </citation>
    <scope>IDENTIFICATION</scope>
    <source>
        <tissue evidence="2">Stem</tissue>
    </source>
</reference>
<accession>A0A1S3C827</accession>
<evidence type="ECO:0000313" key="2">
    <source>
        <dbReference type="RefSeq" id="XP_008458266.1"/>
    </source>
</evidence>
<dbReference type="SMR" id="A0A1S3C827"/>
<name>A0A1S3C827_CUCME</name>